<dbReference type="Gene3D" id="3.40.50.150">
    <property type="entry name" value="Vaccinia Virus protein VP39"/>
    <property type="match status" value="1"/>
</dbReference>
<feature type="region of interest" description="Disordered" evidence="1">
    <location>
        <begin position="264"/>
        <end position="287"/>
    </location>
</feature>
<evidence type="ECO:0000313" key="2">
    <source>
        <dbReference type="EMBL" id="SDE58602.1"/>
    </source>
</evidence>
<dbReference type="STRING" id="591205.SAMN05421538_10882"/>
<reference evidence="2 3" key="1">
    <citation type="submission" date="2016-10" db="EMBL/GenBank/DDBJ databases">
        <authorList>
            <person name="de Groot N.N."/>
        </authorList>
    </citation>
    <scope>NUCLEOTIDE SEQUENCE [LARGE SCALE GENOMIC DNA]</scope>
    <source>
        <strain evidence="2 3">DSM 22220</strain>
    </source>
</reference>
<organism evidence="2 3">
    <name type="scientific">Paracoccus isoporae</name>
    <dbReference type="NCBI Taxonomy" id="591205"/>
    <lineage>
        <taxon>Bacteria</taxon>
        <taxon>Pseudomonadati</taxon>
        <taxon>Pseudomonadota</taxon>
        <taxon>Alphaproteobacteria</taxon>
        <taxon>Rhodobacterales</taxon>
        <taxon>Paracoccaceae</taxon>
        <taxon>Paracoccus</taxon>
    </lineage>
</organism>
<name>A0A1G7E4Q0_9RHOB</name>
<proteinExistence type="predicted"/>
<protein>
    <recommendedName>
        <fullName evidence="4">Methyltransferase domain-containing protein</fullName>
    </recommendedName>
</protein>
<dbReference type="EMBL" id="FNAH01000008">
    <property type="protein sequence ID" value="SDE58602.1"/>
    <property type="molecule type" value="Genomic_DNA"/>
</dbReference>
<dbReference type="Proteomes" id="UP000199344">
    <property type="component" value="Unassembled WGS sequence"/>
</dbReference>
<keyword evidence="3" id="KW-1185">Reference proteome</keyword>
<gene>
    <name evidence="2" type="ORF">SAMN05421538_10882</name>
</gene>
<evidence type="ECO:0000256" key="1">
    <source>
        <dbReference type="SAM" id="MobiDB-lite"/>
    </source>
</evidence>
<accession>A0A1G7E4Q0</accession>
<dbReference type="SUPFAM" id="SSF53335">
    <property type="entry name" value="S-adenosyl-L-methionine-dependent methyltransferases"/>
    <property type="match status" value="1"/>
</dbReference>
<dbReference type="AlphaFoldDB" id="A0A1G7E4Q0"/>
<evidence type="ECO:0000313" key="3">
    <source>
        <dbReference type="Proteomes" id="UP000199344"/>
    </source>
</evidence>
<dbReference type="InterPro" id="IPR029063">
    <property type="entry name" value="SAM-dependent_MTases_sf"/>
</dbReference>
<sequence length="287" mass="31486">MTMTEPAAPAETRTAPAAGDVIAATCPICATDYSYPDGISTRERKICPNCGASGRSGSIVRHVCQAIYGEDKPLFSQQPRKSARVIGLSDGMVYAKPFGEYFNYTNTFYHKPPKLDIRDPEPDFCGIADVLINSEVFEHVIGDTQSAFDGTLKVLKPGGTMVFSVPFVNREGSEHYPGLTDYTPRTLDDGRTVVDLVFADGRRKTDESPKFHGGPGLTLELPMFSRKRMLDELTAAGFVDITIHDDNLPQHGIVWPPLSRMVTARAPQEPPRPARRGNLLSRMLGRG</sequence>
<evidence type="ECO:0008006" key="4">
    <source>
        <dbReference type="Google" id="ProtNLM"/>
    </source>
</evidence>